<organism evidence="1 2">
    <name type="scientific">Fusobacterium periodonticum 2_1_31</name>
    <dbReference type="NCBI Taxonomy" id="469599"/>
    <lineage>
        <taxon>Bacteria</taxon>
        <taxon>Fusobacteriati</taxon>
        <taxon>Fusobacteriota</taxon>
        <taxon>Fusobacteriia</taxon>
        <taxon>Fusobacteriales</taxon>
        <taxon>Fusobacteriaceae</taxon>
        <taxon>Fusobacterium</taxon>
    </lineage>
</organism>
<proteinExistence type="predicted"/>
<protein>
    <submittedName>
        <fullName evidence="1">Uncharacterized protein</fullName>
    </submittedName>
</protein>
<dbReference type="RefSeq" id="WP_225971548.1">
    <property type="nucleotide sequence ID" value="NZ_KN173677.1"/>
</dbReference>
<sequence length="169" mass="19949">MSYLEWQVLKNQKLDFEYKTLFGSSNSARNGFVPLLKEMSKEVQGKTSNKRYVGITQPYDSGISTRLEVIYENGKIVDLKYDEIFADDKKDIKNKTLQEFYRQSKLESIEYNRITNKSFRTFVNTLRREVLRSQSLTDFPTDALKLDMPHIKEAYENYLFVAEKIKDIK</sequence>
<evidence type="ECO:0000313" key="1">
    <source>
        <dbReference type="EMBL" id="KGE63622.1"/>
    </source>
</evidence>
<name>A0ABR4WPF8_9FUSO</name>
<keyword evidence="2" id="KW-1185">Reference proteome</keyword>
<comment type="caution">
    <text evidence="1">The sequence shown here is derived from an EMBL/GenBank/DDBJ whole genome shotgun (WGS) entry which is preliminary data.</text>
</comment>
<dbReference type="Proteomes" id="UP000003301">
    <property type="component" value="Unassembled WGS sequence"/>
</dbReference>
<dbReference type="EMBL" id="ACDC03000006">
    <property type="protein sequence ID" value="KGE63622.1"/>
    <property type="molecule type" value="Genomic_DNA"/>
</dbReference>
<dbReference type="Gene3D" id="3.90.1010.20">
    <property type="match status" value="1"/>
</dbReference>
<gene>
    <name evidence="1" type="ORF">FSAG_003069</name>
</gene>
<accession>A0ABR4WPF8</accession>
<evidence type="ECO:0000313" key="2">
    <source>
        <dbReference type="Proteomes" id="UP000003301"/>
    </source>
</evidence>
<reference evidence="1" key="1">
    <citation type="submission" date="2013-05" db="EMBL/GenBank/DDBJ databases">
        <title>The Genome Sequence of Fusobacterium sp. 2_1_31.</title>
        <authorList>
            <consortium name="The Broad Institute Genomics Platform"/>
            <person name="Earl A."/>
            <person name="Ward D."/>
            <person name="Feldgarden M."/>
            <person name="Gevers D."/>
            <person name="Ambrose C."/>
            <person name="Strauss J."/>
            <person name="Allen-Vercoe E."/>
            <person name="Walker B."/>
            <person name="Young S."/>
            <person name="Zeng Q."/>
            <person name="Gargeya S."/>
            <person name="Fitzgerald M."/>
            <person name="Haas B."/>
            <person name="Abouelleil A."/>
            <person name="Allen A.W."/>
            <person name="Alvarado L."/>
            <person name="Arachchi H.M."/>
            <person name="Berlin A.M."/>
            <person name="Chapman S.B."/>
            <person name="Gainer-Dewar J."/>
            <person name="Goldberg J."/>
            <person name="Griggs A."/>
            <person name="Gujja S."/>
            <person name="Hansen M."/>
            <person name="Howarth C."/>
            <person name="Imamovic A."/>
            <person name="Ireland A."/>
            <person name="Larimer J."/>
            <person name="McCowan C."/>
            <person name="Murphy C."/>
            <person name="Pearson M."/>
            <person name="Poon T.W."/>
            <person name="Priest M."/>
            <person name="Roberts A."/>
            <person name="Saif S."/>
            <person name="Shea T."/>
            <person name="Sisk P."/>
            <person name="Sykes S."/>
            <person name="Wortman J."/>
            <person name="Nusbaum C."/>
            <person name="Birren B."/>
        </authorList>
    </citation>
    <scope>NUCLEOTIDE SEQUENCE [LARGE SCALE GENOMIC DNA]</scope>
    <source>
        <strain evidence="1">2_1_31</strain>
    </source>
</reference>